<dbReference type="PANTHER" id="PTHR43619">
    <property type="entry name" value="S-ADENOSYL-L-METHIONINE-DEPENDENT METHYLTRANSFERASE YKTD-RELATED"/>
    <property type="match status" value="1"/>
</dbReference>
<dbReference type="EMBL" id="CP036316">
    <property type="protein sequence ID" value="QDT65677.1"/>
    <property type="molecule type" value="Genomic_DNA"/>
</dbReference>
<dbReference type="Proteomes" id="UP000319976">
    <property type="component" value="Chromosome"/>
</dbReference>
<sequence>MSPIADAIFLTGPRSLARACCVRGDSWEHCGYSSQFRSNRRMALSKHTLELGEVQETLLIPLWARAAESKRSQPILHDAKAVEVCDRIDFDFSKFKNAYSSRVGICLRTLQFDDWVREFLREHPEGTVVEVGTGLNSRFERVDNGSINWFDLDLPDVISLRRNFFDETERRKIIAASVLDFEWLDTIADSPGPYYVNIEAVLMYLQDAEVRELFRQIHSRLPGAALAFDSLTSRGIERQEKHDTKRHFDARFTWGIEDARSIESWDEGFHCHDHVNLKQVAIRNLDRIPPMLKLISLAMSLFRRADVNSYWLSRFQLGNPSA</sequence>
<evidence type="ECO:0000313" key="4">
    <source>
        <dbReference type="Proteomes" id="UP000319976"/>
    </source>
</evidence>
<keyword evidence="2 3" id="KW-0808">Transferase</keyword>
<dbReference type="InterPro" id="IPR029063">
    <property type="entry name" value="SAM-dependent_MTases_sf"/>
</dbReference>
<reference evidence="3 4" key="1">
    <citation type="submission" date="2019-02" db="EMBL/GenBank/DDBJ databases">
        <title>Deep-cultivation of Planctomycetes and their phenomic and genomic characterization uncovers novel biology.</title>
        <authorList>
            <person name="Wiegand S."/>
            <person name="Jogler M."/>
            <person name="Boedeker C."/>
            <person name="Pinto D."/>
            <person name="Vollmers J."/>
            <person name="Rivas-Marin E."/>
            <person name="Kohn T."/>
            <person name="Peeters S.H."/>
            <person name="Heuer A."/>
            <person name="Rast P."/>
            <person name="Oberbeckmann S."/>
            <person name="Bunk B."/>
            <person name="Jeske O."/>
            <person name="Meyerdierks A."/>
            <person name="Storesund J.E."/>
            <person name="Kallscheuer N."/>
            <person name="Luecker S."/>
            <person name="Lage O.M."/>
            <person name="Pohl T."/>
            <person name="Merkel B.J."/>
            <person name="Hornburger P."/>
            <person name="Mueller R.-W."/>
            <person name="Bruemmer F."/>
            <person name="Labrenz M."/>
            <person name="Spormann A.M."/>
            <person name="Op den Camp H."/>
            <person name="Overmann J."/>
            <person name="Amann R."/>
            <person name="Jetten M.S.M."/>
            <person name="Mascher T."/>
            <person name="Medema M.H."/>
            <person name="Devos D.P."/>
            <person name="Kaster A.-K."/>
            <person name="Ovreas L."/>
            <person name="Rohde M."/>
            <person name="Galperin M.Y."/>
            <person name="Jogler C."/>
        </authorList>
    </citation>
    <scope>NUCLEOTIDE SEQUENCE [LARGE SCALE GENOMIC DNA]</scope>
    <source>
        <strain evidence="3 4">V22</strain>
    </source>
</reference>
<organism evidence="3 4">
    <name type="scientific">Calycomorphotria hydatis</name>
    <dbReference type="NCBI Taxonomy" id="2528027"/>
    <lineage>
        <taxon>Bacteria</taxon>
        <taxon>Pseudomonadati</taxon>
        <taxon>Planctomycetota</taxon>
        <taxon>Planctomycetia</taxon>
        <taxon>Planctomycetales</taxon>
        <taxon>Planctomycetaceae</taxon>
        <taxon>Calycomorphotria</taxon>
    </lineage>
</organism>
<dbReference type="SUPFAM" id="SSF53335">
    <property type="entry name" value="S-adenosyl-L-methionine-dependent methyltransferases"/>
    <property type="match status" value="1"/>
</dbReference>
<name>A0A517TBD6_9PLAN</name>
<evidence type="ECO:0000313" key="3">
    <source>
        <dbReference type="EMBL" id="QDT65677.1"/>
    </source>
</evidence>
<dbReference type="KEGG" id="chya:V22_29370"/>
<dbReference type="GO" id="GO:0032259">
    <property type="term" value="P:methylation"/>
    <property type="evidence" value="ECO:0007669"/>
    <property type="project" value="UniProtKB-KW"/>
</dbReference>
<dbReference type="InterPro" id="IPR007213">
    <property type="entry name" value="Ppm1/Ppm2/Tcmp"/>
</dbReference>
<keyword evidence="4" id="KW-1185">Reference proteome</keyword>
<dbReference type="Pfam" id="PF04072">
    <property type="entry name" value="LCM"/>
    <property type="match status" value="1"/>
</dbReference>
<evidence type="ECO:0000256" key="1">
    <source>
        <dbReference type="ARBA" id="ARBA00022603"/>
    </source>
</evidence>
<evidence type="ECO:0000256" key="2">
    <source>
        <dbReference type="ARBA" id="ARBA00022679"/>
    </source>
</evidence>
<dbReference type="Gene3D" id="3.40.50.150">
    <property type="entry name" value="Vaccinia Virus protein VP39"/>
    <property type="match status" value="1"/>
</dbReference>
<gene>
    <name evidence="3" type="ORF">V22_29370</name>
</gene>
<keyword evidence="1 3" id="KW-0489">Methyltransferase</keyword>
<dbReference type="AlphaFoldDB" id="A0A517TBD6"/>
<proteinExistence type="predicted"/>
<accession>A0A517TBD6</accession>
<protein>
    <submittedName>
        <fullName evidence="3">Leucine carboxyl methyltransferase</fullName>
    </submittedName>
</protein>
<dbReference type="GO" id="GO:0008168">
    <property type="term" value="F:methyltransferase activity"/>
    <property type="evidence" value="ECO:0007669"/>
    <property type="project" value="UniProtKB-KW"/>
</dbReference>
<dbReference type="PANTHER" id="PTHR43619:SF2">
    <property type="entry name" value="S-ADENOSYL-L-METHIONINE-DEPENDENT METHYLTRANSFERASES SUPERFAMILY PROTEIN"/>
    <property type="match status" value="1"/>
</dbReference>